<feature type="transmembrane region" description="Helical" evidence="7">
    <location>
        <begin position="371"/>
        <end position="388"/>
    </location>
</feature>
<dbReference type="EMBL" id="JAUSVK010000001">
    <property type="protein sequence ID" value="MDQ0393313.1"/>
    <property type="molecule type" value="Genomic_DNA"/>
</dbReference>
<dbReference type="PRINTS" id="PR01036">
    <property type="entry name" value="TCRTETB"/>
</dbReference>
<evidence type="ECO:0000256" key="6">
    <source>
        <dbReference type="ARBA" id="ARBA00023136"/>
    </source>
</evidence>
<evidence type="ECO:0000256" key="7">
    <source>
        <dbReference type="SAM" id="Phobius"/>
    </source>
</evidence>
<sequence length="538" mass="54316">MTQQDAATGAAVRAGSARWVTGRRARVLLCASGVSFMIMLDSNIVAVSLPAIARDLGAVFADIEWVVSAYVLTFAALLMPAGALADRFGRRRLLIAGLAVFTLASLLCGLAPTVLVLNAARALQGVGAAIQLSAALAVLGHEFRGPERARAFAFWGTVIGVAVAAGPPLGGLITSAFGWRWAFLVNVPIGGALVALTASAVGESQDPDARRLDIAGIILLGSGLFCLVWALIGANADGWSGESTAMKLAAAAALLALFAVAETVQRRPMVDFGLFRRRTFLGSSVAMLGFASAAQVMMTYLPLYLQNVFGLSPALAGLGMLPFALPLFFCPRIAAGLAMRVSGRTLLAAGLAVVAAGNLATAAMVAMHLPYAVIAAGMLLTGCGAGLLNGETAKVSMSVIPPERSGMASGIGGTLRFVGLVTGITGLGAVLAGETGRQFARASAASGLADIGKAAARSMVSRIVAGDIEGAAAQVAAPARLAIAEIARRSFASGFATVLLAAGAIAVAAALLAFVLIDARETAPARPQDGAAPAAPAD</sequence>
<feature type="transmembrane region" description="Helical" evidence="7">
    <location>
        <begin position="65"/>
        <end position="86"/>
    </location>
</feature>
<dbReference type="PROSITE" id="PS50850">
    <property type="entry name" value="MFS"/>
    <property type="match status" value="1"/>
</dbReference>
<dbReference type="CDD" id="cd17321">
    <property type="entry name" value="MFS_MMR_MDR_like"/>
    <property type="match status" value="1"/>
</dbReference>
<feature type="domain" description="Major facilitator superfamily (MFS) profile" evidence="8">
    <location>
        <begin position="27"/>
        <end position="521"/>
    </location>
</feature>
<name>A0ABU0FFD6_9HYPH</name>
<comment type="subcellular location">
    <subcellularLocation>
        <location evidence="1">Cell membrane</location>
        <topology evidence="1">Multi-pass membrane protein</topology>
    </subcellularLocation>
</comment>
<evidence type="ECO:0000256" key="4">
    <source>
        <dbReference type="ARBA" id="ARBA00022692"/>
    </source>
</evidence>
<keyword evidence="3" id="KW-1003">Cell membrane</keyword>
<comment type="caution">
    <text evidence="9">The sequence shown here is derived from an EMBL/GenBank/DDBJ whole genome shotgun (WGS) entry which is preliminary data.</text>
</comment>
<dbReference type="Proteomes" id="UP001237448">
    <property type="component" value="Unassembled WGS sequence"/>
</dbReference>
<reference evidence="9 10" key="1">
    <citation type="submission" date="2023-07" db="EMBL/GenBank/DDBJ databases">
        <title>Genomic Encyclopedia of Type Strains, Phase IV (KMG-IV): sequencing the most valuable type-strain genomes for metagenomic binning, comparative biology and taxonomic classification.</title>
        <authorList>
            <person name="Goeker M."/>
        </authorList>
    </citation>
    <scope>NUCLEOTIDE SEQUENCE [LARGE SCALE GENOMIC DNA]</scope>
    <source>
        <strain evidence="9 10">DSM 5896</strain>
    </source>
</reference>
<dbReference type="Gene3D" id="1.20.1250.20">
    <property type="entry name" value="MFS general substrate transporter like domains"/>
    <property type="match status" value="1"/>
</dbReference>
<evidence type="ECO:0000256" key="5">
    <source>
        <dbReference type="ARBA" id="ARBA00022989"/>
    </source>
</evidence>
<feature type="transmembrane region" description="Helical" evidence="7">
    <location>
        <begin position="495"/>
        <end position="517"/>
    </location>
</feature>
<feature type="transmembrane region" description="Helical" evidence="7">
    <location>
        <begin position="346"/>
        <end position="365"/>
    </location>
</feature>
<feature type="transmembrane region" description="Helical" evidence="7">
    <location>
        <begin position="27"/>
        <end position="53"/>
    </location>
</feature>
<keyword evidence="6 7" id="KW-0472">Membrane</keyword>
<feature type="transmembrane region" description="Helical" evidence="7">
    <location>
        <begin position="244"/>
        <end position="264"/>
    </location>
</feature>
<keyword evidence="4 7" id="KW-0812">Transmembrane</keyword>
<evidence type="ECO:0000256" key="3">
    <source>
        <dbReference type="ARBA" id="ARBA00022475"/>
    </source>
</evidence>
<dbReference type="Gene3D" id="1.20.1720.10">
    <property type="entry name" value="Multidrug resistance protein D"/>
    <property type="match status" value="1"/>
</dbReference>
<dbReference type="SUPFAM" id="SSF103473">
    <property type="entry name" value="MFS general substrate transporter"/>
    <property type="match status" value="1"/>
</dbReference>
<feature type="transmembrane region" description="Helical" evidence="7">
    <location>
        <begin position="122"/>
        <end position="140"/>
    </location>
</feature>
<feature type="transmembrane region" description="Helical" evidence="7">
    <location>
        <begin position="214"/>
        <end position="232"/>
    </location>
</feature>
<dbReference type="Pfam" id="PF07690">
    <property type="entry name" value="MFS_1"/>
    <property type="match status" value="1"/>
</dbReference>
<protein>
    <submittedName>
        <fullName evidence="9">EmrB/QacA subfamily drug resistance transporter</fullName>
    </submittedName>
</protein>
<keyword evidence="10" id="KW-1185">Reference proteome</keyword>
<evidence type="ECO:0000259" key="8">
    <source>
        <dbReference type="PROSITE" id="PS50850"/>
    </source>
</evidence>
<keyword evidence="2" id="KW-0813">Transport</keyword>
<dbReference type="PANTHER" id="PTHR42718">
    <property type="entry name" value="MAJOR FACILITATOR SUPERFAMILY MULTIDRUG TRANSPORTER MFSC"/>
    <property type="match status" value="1"/>
</dbReference>
<organism evidence="9 10">
    <name type="scientific">Labrys monachus</name>
    <dbReference type="NCBI Taxonomy" id="217067"/>
    <lineage>
        <taxon>Bacteria</taxon>
        <taxon>Pseudomonadati</taxon>
        <taxon>Pseudomonadota</taxon>
        <taxon>Alphaproteobacteria</taxon>
        <taxon>Hyphomicrobiales</taxon>
        <taxon>Xanthobacteraceae</taxon>
        <taxon>Labrys</taxon>
    </lineage>
</organism>
<feature type="transmembrane region" description="Helical" evidence="7">
    <location>
        <begin position="311"/>
        <end position="334"/>
    </location>
</feature>
<dbReference type="RefSeq" id="WP_307428470.1">
    <property type="nucleotide sequence ID" value="NZ_JAUSVK010000001.1"/>
</dbReference>
<dbReference type="PROSITE" id="PS00216">
    <property type="entry name" value="SUGAR_TRANSPORT_1"/>
    <property type="match status" value="1"/>
</dbReference>
<dbReference type="InterPro" id="IPR005829">
    <property type="entry name" value="Sugar_transporter_CS"/>
</dbReference>
<feature type="transmembrane region" description="Helical" evidence="7">
    <location>
        <begin position="93"/>
        <end position="116"/>
    </location>
</feature>
<dbReference type="PANTHER" id="PTHR42718:SF49">
    <property type="entry name" value="EXPORT PROTEIN"/>
    <property type="match status" value="1"/>
</dbReference>
<dbReference type="InterPro" id="IPR020846">
    <property type="entry name" value="MFS_dom"/>
</dbReference>
<dbReference type="InterPro" id="IPR036259">
    <property type="entry name" value="MFS_trans_sf"/>
</dbReference>
<proteinExistence type="predicted"/>
<dbReference type="NCBIfam" id="TIGR00711">
    <property type="entry name" value="efflux_EmrB"/>
    <property type="match status" value="1"/>
</dbReference>
<gene>
    <name evidence="9" type="ORF">J3R73_003105</name>
</gene>
<accession>A0ABU0FFD6</accession>
<feature type="transmembrane region" description="Helical" evidence="7">
    <location>
        <begin position="179"/>
        <end position="202"/>
    </location>
</feature>
<evidence type="ECO:0000313" key="9">
    <source>
        <dbReference type="EMBL" id="MDQ0393313.1"/>
    </source>
</evidence>
<evidence type="ECO:0000256" key="2">
    <source>
        <dbReference type="ARBA" id="ARBA00022448"/>
    </source>
</evidence>
<dbReference type="InterPro" id="IPR011701">
    <property type="entry name" value="MFS"/>
</dbReference>
<evidence type="ECO:0000256" key="1">
    <source>
        <dbReference type="ARBA" id="ARBA00004651"/>
    </source>
</evidence>
<keyword evidence="5 7" id="KW-1133">Transmembrane helix</keyword>
<feature type="transmembrane region" description="Helical" evidence="7">
    <location>
        <begin position="152"/>
        <end position="173"/>
    </location>
</feature>
<feature type="transmembrane region" description="Helical" evidence="7">
    <location>
        <begin position="285"/>
        <end position="305"/>
    </location>
</feature>
<dbReference type="InterPro" id="IPR004638">
    <property type="entry name" value="EmrB-like"/>
</dbReference>
<evidence type="ECO:0000313" key="10">
    <source>
        <dbReference type="Proteomes" id="UP001237448"/>
    </source>
</evidence>